<comment type="caution">
    <text evidence="2">The sequence shown here is derived from an EMBL/GenBank/DDBJ whole genome shotgun (WGS) entry which is preliminary data.</text>
</comment>
<dbReference type="GO" id="GO:0016853">
    <property type="term" value="F:isomerase activity"/>
    <property type="evidence" value="ECO:0007669"/>
    <property type="project" value="UniProtKB-KW"/>
</dbReference>
<dbReference type="OrthoDB" id="459617at2"/>
<dbReference type="RefSeq" id="WP_138854876.1">
    <property type="nucleotide sequence ID" value="NZ_CP040709.1"/>
</dbReference>
<name>A0A840S9M4_9BURK</name>
<keyword evidence="2" id="KW-0413">Isomerase</keyword>
<dbReference type="Proteomes" id="UP000554837">
    <property type="component" value="Unassembled WGS sequence"/>
</dbReference>
<feature type="domain" description="SnoaL-like" evidence="1">
    <location>
        <begin position="13"/>
        <end position="106"/>
    </location>
</feature>
<organism evidence="2 3">
    <name type="scientific">Inhella inkyongensis</name>
    <dbReference type="NCBI Taxonomy" id="392593"/>
    <lineage>
        <taxon>Bacteria</taxon>
        <taxon>Pseudomonadati</taxon>
        <taxon>Pseudomonadota</taxon>
        <taxon>Betaproteobacteria</taxon>
        <taxon>Burkholderiales</taxon>
        <taxon>Sphaerotilaceae</taxon>
        <taxon>Inhella</taxon>
    </lineage>
</organism>
<reference evidence="2 3" key="1">
    <citation type="submission" date="2020-08" db="EMBL/GenBank/DDBJ databases">
        <title>Genomic Encyclopedia of Type Strains, Phase IV (KMG-IV): sequencing the most valuable type-strain genomes for metagenomic binning, comparative biology and taxonomic classification.</title>
        <authorList>
            <person name="Goeker M."/>
        </authorList>
    </citation>
    <scope>NUCLEOTIDE SEQUENCE [LARGE SCALE GENOMIC DNA]</scope>
    <source>
        <strain evidence="2 3">DSM 23958</strain>
    </source>
</reference>
<proteinExistence type="predicted"/>
<accession>A0A840S9M4</accession>
<evidence type="ECO:0000259" key="1">
    <source>
        <dbReference type="Pfam" id="PF12680"/>
    </source>
</evidence>
<dbReference type="Pfam" id="PF12680">
    <property type="entry name" value="SnoaL_2"/>
    <property type="match status" value="1"/>
</dbReference>
<protein>
    <submittedName>
        <fullName evidence="2">Ketosteroid isomerase-like protein</fullName>
    </submittedName>
</protein>
<dbReference type="SUPFAM" id="SSF54427">
    <property type="entry name" value="NTF2-like"/>
    <property type="match status" value="1"/>
</dbReference>
<dbReference type="AlphaFoldDB" id="A0A840S9M4"/>
<dbReference type="InterPro" id="IPR032710">
    <property type="entry name" value="NTF2-like_dom_sf"/>
</dbReference>
<gene>
    <name evidence="2" type="ORF">HNQ51_002428</name>
</gene>
<dbReference type="EMBL" id="JACHHO010000003">
    <property type="protein sequence ID" value="MBB5205109.1"/>
    <property type="molecule type" value="Genomic_DNA"/>
</dbReference>
<evidence type="ECO:0000313" key="2">
    <source>
        <dbReference type="EMBL" id="MBB5205109.1"/>
    </source>
</evidence>
<keyword evidence="3" id="KW-1185">Reference proteome</keyword>
<dbReference type="InterPro" id="IPR037401">
    <property type="entry name" value="SnoaL-like"/>
</dbReference>
<sequence length="114" mass="12741">MMVLQRHKQALMAYLKAYAAKNLGAIEMMFAEDISLCDWNLAVQGKAAALAETQKNFDAVRELQIEVLAVHESAEAVAAELLIRVDRQHELRVVDVLGFDDQGLIRSIRAYKGL</sequence>
<evidence type="ECO:0000313" key="3">
    <source>
        <dbReference type="Proteomes" id="UP000554837"/>
    </source>
</evidence>
<dbReference type="Gene3D" id="3.10.450.50">
    <property type="match status" value="1"/>
</dbReference>